<evidence type="ECO:0000313" key="2">
    <source>
        <dbReference type="EMBL" id="ADP31981.1"/>
    </source>
</evidence>
<accession>A0ABN3Z8K3</accession>
<evidence type="ECO:0000256" key="1">
    <source>
        <dbReference type="SAM" id="Phobius"/>
    </source>
</evidence>
<keyword evidence="1" id="KW-1133">Transmembrane helix</keyword>
<dbReference type="RefSeq" id="WP_003329116.1">
    <property type="nucleotide sequence ID" value="NC_014639.1"/>
</dbReference>
<protein>
    <submittedName>
        <fullName evidence="2">Uncharacterized protein</fullName>
    </submittedName>
</protein>
<evidence type="ECO:0000313" key="3">
    <source>
        <dbReference type="Proteomes" id="UP000006867"/>
    </source>
</evidence>
<gene>
    <name evidence="2" type="ordered locus">BATR1942_05135</name>
</gene>
<organism evidence="2 3">
    <name type="scientific">Bacillus atrophaeus (strain 1942)</name>
    <dbReference type="NCBI Taxonomy" id="720555"/>
    <lineage>
        <taxon>Bacteria</taxon>
        <taxon>Bacillati</taxon>
        <taxon>Bacillota</taxon>
        <taxon>Bacilli</taxon>
        <taxon>Bacillales</taxon>
        <taxon>Bacillaceae</taxon>
        <taxon>Bacillus</taxon>
    </lineage>
</organism>
<keyword evidence="1" id="KW-0472">Membrane</keyword>
<sequence>MNSKEKESVFIDLYELYREGELEEETMKWMKQHELAFQHKAERRERQLKEEFSKTPRDLERDQIRHVKMYVYSLYVLFILLSIWMTVWFYF</sequence>
<feature type="transmembrane region" description="Helical" evidence="1">
    <location>
        <begin position="69"/>
        <end position="90"/>
    </location>
</feature>
<proteinExistence type="predicted"/>
<dbReference type="Proteomes" id="UP000006867">
    <property type="component" value="Chromosome"/>
</dbReference>
<dbReference type="EMBL" id="CP002207">
    <property type="protein sequence ID" value="ADP31981.1"/>
    <property type="molecule type" value="Genomic_DNA"/>
</dbReference>
<keyword evidence="3" id="KW-1185">Reference proteome</keyword>
<keyword evidence="1" id="KW-0812">Transmembrane</keyword>
<name>A0ABN3Z8K3_BACA1</name>
<reference evidence="2 3" key="1">
    <citation type="journal article" date="2011" name="Front. Microbiol.">
        <title>Genomic signatures of strain selection and enhancement in Bacillus atrophaeus var. globigii, a historical biowarfare simulant.</title>
        <authorList>
            <person name="Gibbons H.S."/>
            <person name="Broomall S.M."/>
            <person name="McNew L.A."/>
            <person name="Daligault H."/>
            <person name="Chapman C."/>
            <person name="Bruce D."/>
            <person name="Karavis M."/>
            <person name="Krepps M."/>
            <person name="McGregor P.A."/>
            <person name="Hong C."/>
            <person name="Park K.H."/>
            <person name="Akmal A."/>
            <person name="Feldman A."/>
            <person name="Lin J.S."/>
            <person name="Chang W.E."/>
            <person name="Higgs B.W."/>
            <person name="Demirev P."/>
            <person name="Lindquist J."/>
            <person name="Liem A."/>
            <person name="Fochler E."/>
            <person name="Read T.D."/>
            <person name="Tapia R."/>
            <person name="Johnson S."/>
            <person name="Bishop-Lilly K.A."/>
            <person name="Detter C."/>
            <person name="Han C."/>
            <person name="Sozhamannan S."/>
            <person name="Rosenzweig C.N."/>
            <person name="Skowronski E.W."/>
        </authorList>
    </citation>
    <scope>NUCLEOTIDE SEQUENCE [LARGE SCALE GENOMIC DNA]</scope>
    <source>
        <strain evidence="2 3">1942</strain>
    </source>
</reference>